<dbReference type="GeneID" id="134290564"/>
<name>A0ABM2A0F4_AEDAL</name>
<reference evidence="2" key="1">
    <citation type="journal article" date="2015" name="Proc. Natl. Acad. Sci. U.S.A.">
        <title>Genome sequence of the Asian Tiger mosquito, Aedes albopictus, reveals insights into its biology, genetics, and evolution.</title>
        <authorList>
            <person name="Chen X.G."/>
            <person name="Jiang X."/>
            <person name="Gu J."/>
            <person name="Xu M."/>
            <person name="Wu Y."/>
            <person name="Deng Y."/>
            <person name="Zhang C."/>
            <person name="Bonizzoni M."/>
            <person name="Dermauw W."/>
            <person name="Vontas J."/>
            <person name="Armbruster P."/>
            <person name="Huang X."/>
            <person name="Yang Y."/>
            <person name="Zhang H."/>
            <person name="He W."/>
            <person name="Peng H."/>
            <person name="Liu Y."/>
            <person name="Wu K."/>
            <person name="Chen J."/>
            <person name="Lirakis M."/>
            <person name="Topalis P."/>
            <person name="Van Leeuwen T."/>
            <person name="Hall A.B."/>
            <person name="Jiang X."/>
            <person name="Thorpe C."/>
            <person name="Mueller R.L."/>
            <person name="Sun C."/>
            <person name="Waterhouse R.M."/>
            <person name="Yan G."/>
            <person name="Tu Z.J."/>
            <person name="Fang X."/>
            <person name="James A.A."/>
        </authorList>
    </citation>
    <scope>NUCLEOTIDE SEQUENCE [LARGE SCALE GENOMIC DNA]</scope>
    <source>
        <strain evidence="2">Foshan</strain>
    </source>
</reference>
<dbReference type="Proteomes" id="UP000069940">
    <property type="component" value="Unassembled WGS sequence"/>
</dbReference>
<evidence type="ECO:0000313" key="2">
    <source>
        <dbReference type="Proteomes" id="UP000069940"/>
    </source>
</evidence>
<organism evidence="1 2">
    <name type="scientific">Aedes albopictus</name>
    <name type="common">Asian tiger mosquito</name>
    <name type="synonym">Stegomyia albopicta</name>
    <dbReference type="NCBI Taxonomy" id="7160"/>
    <lineage>
        <taxon>Eukaryota</taxon>
        <taxon>Metazoa</taxon>
        <taxon>Ecdysozoa</taxon>
        <taxon>Arthropoda</taxon>
        <taxon>Hexapoda</taxon>
        <taxon>Insecta</taxon>
        <taxon>Pterygota</taxon>
        <taxon>Neoptera</taxon>
        <taxon>Endopterygota</taxon>
        <taxon>Diptera</taxon>
        <taxon>Nematocera</taxon>
        <taxon>Culicoidea</taxon>
        <taxon>Culicidae</taxon>
        <taxon>Culicinae</taxon>
        <taxon>Aedini</taxon>
        <taxon>Aedes</taxon>
        <taxon>Stegomyia</taxon>
    </lineage>
</organism>
<protein>
    <submittedName>
        <fullName evidence="1">Uncharacterized protein</fullName>
    </submittedName>
</protein>
<dbReference type="PANTHER" id="PTHR11439:SF467">
    <property type="entry name" value="INTEGRASE CATALYTIC DOMAIN-CONTAINING PROTEIN"/>
    <property type="match status" value="1"/>
</dbReference>
<reference evidence="1" key="2">
    <citation type="submission" date="2025-05" db="UniProtKB">
        <authorList>
            <consortium name="EnsemblMetazoa"/>
        </authorList>
    </citation>
    <scope>IDENTIFICATION</scope>
    <source>
        <strain evidence="1">Foshan</strain>
    </source>
</reference>
<proteinExistence type="predicted"/>
<accession>A0ABM2A0F4</accession>
<dbReference type="CDD" id="cd09272">
    <property type="entry name" value="RNase_HI_RT_Ty1"/>
    <property type="match status" value="1"/>
</dbReference>
<dbReference type="PANTHER" id="PTHR11439">
    <property type="entry name" value="GAG-POL-RELATED RETROTRANSPOSON"/>
    <property type="match status" value="1"/>
</dbReference>
<evidence type="ECO:0000313" key="1">
    <source>
        <dbReference type="EnsemblMetazoa" id="AALFPA23_023303.P34660"/>
    </source>
</evidence>
<dbReference type="RefSeq" id="XP_062713710.1">
    <property type="nucleotide sequence ID" value="XM_062857726.1"/>
</dbReference>
<sequence length="183" mass="20553">MQHWSAVKTLFRYLRGTSALKLIYRQGGDSDIKGYSDADWAANVDDRKSTSGYIFTLQGAAISWCCKRQPTIALSTCEAEYMALSAAVQEASWWQGLTRQFEATGPITINCDNQSTIAIARNGGYNPRTKHIDIRHHFIRDALEREIVNINYIESDNQLADGLTKPLLRTKLEKNREAIGVLA</sequence>
<dbReference type="EnsemblMetazoa" id="AALFPA23_023303.R34660">
    <property type="protein sequence ID" value="AALFPA23_023303.P34660"/>
    <property type="gene ID" value="AALFPA23_023303"/>
</dbReference>
<keyword evidence="2" id="KW-1185">Reference proteome</keyword>